<reference evidence="2 3" key="1">
    <citation type="journal article" date="2022" name="Nat. Plants">
        <title>Genomes of leafy and leafless Platanthera orchids illuminate the evolution of mycoheterotrophy.</title>
        <authorList>
            <person name="Li M.H."/>
            <person name="Liu K.W."/>
            <person name="Li Z."/>
            <person name="Lu H.C."/>
            <person name="Ye Q.L."/>
            <person name="Zhang D."/>
            <person name="Wang J.Y."/>
            <person name="Li Y.F."/>
            <person name="Zhong Z.M."/>
            <person name="Liu X."/>
            <person name="Yu X."/>
            <person name="Liu D.K."/>
            <person name="Tu X.D."/>
            <person name="Liu B."/>
            <person name="Hao Y."/>
            <person name="Liao X.Y."/>
            <person name="Jiang Y.T."/>
            <person name="Sun W.H."/>
            <person name="Chen J."/>
            <person name="Chen Y.Q."/>
            <person name="Ai Y."/>
            <person name="Zhai J.W."/>
            <person name="Wu S.S."/>
            <person name="Zhou Z."/>
            <person name="Hsiao Y.Y."/>
            <person name="Wu W.L."/>
            <person name="Chen Y.Y."/>
            <person name="Lin Y.F."/>
            <person name="Hsu J.L."/>
            <person name="Li C.Y."/>
            <person name="Wang Z.W."/>
            <person name="Zhao X."/>
            <person name="Zhong W.Y."/>
            <person name="Ma X.K."/>
            <person name="Ma L."/>
            <person name="Huang J."/>
            <person name="Chen G.Z."/>
            <person name="Huang M.Z."/>
            <person name="Huang L."/>
            <person name="Peng D.H."/>
            <person name="Luo Y.B."/>
            <person name="Zou S.Q."/>
            <person name="Chen S.P."/>
            <person name="Lan S."/>
            <person name="Tsai W.C."/>
            <person name="Van de Peer Y."/>
            <person name="Liu Z.J."/>
        </authorList>
    </citation>
    <scope>NUCLEOTIDE SEQUENCE [LARGE SCALE GENOMIC DNA]</scope>
    <source>
        <strain evidence="2">Lor288</strain>
    </source>
</reference>
<keyword evidence="3" id="KW-1185">Reference proteome</keyword>
<proteinExistence type="predicted"/>
<evidence type="ECO:0000256" key="1">
    <source>
        <dbReference type="SAM" id="MobiDB-lite"/>
    </source>
</evidence>
<gene>
    <name evidence="2" type="ORF">KSP40_PGU015004</name>
</gene>
<protein>
    <submittedName>
        <fullName evidence="2">Uncharacterized protein</fullName>
    </submittedName>
</protein>
<feature type="compositionally biased region" description="Pro residues" evidence="1">
    <location>
        <begin position="68"/>
        <end position="78"/>
    </location>
</feature>
<name>A0ABR2MAT1_9ASPA</name>
<evidence type="ECO:0000313" key="2">
    <source>
        <dbReference type="EMBL" id="KAK8961277.1"/>
    </source>
</evidence>
<evidence type="ECO:0000313" key="3">
    <source>
        <dbReference type="Proteomes" id="UP001412067"/>
    </source>
</evidence>
<sequence length="126" mass="14057">MPVSVFEVSIRFKIVVADIKLSEPIASIVSIAVISHRGSLFRSSIADFLPALTTGVLPEPLDRRRTSPAPPLSPAPPPEEMAKLVDNLNLFHEMWCYVNPTFWYKGDARFDFLDEDDDGGNIFPIL</sequence>
<dbReference type="Proteomes" id="UP001412067">
    <property type="component" value="Unassembled WGS sequence"/>
</dbReference>
<organism evidence="2 3">
    <name type="scientific">Platanthera guangdongensis</name>
    <dbReference type="NCBI Taxonomy" id="2320717"/>
    <lineage>
        <taxon>Eukaryota</taxon>
        <taxon>Viridiplantae</taxon>
        <taxon>Streptophyta</taxon>
        <taxon>Embryophyta</taxon>
        <taxon>Tracheophyta</taxon>
        <taxon>Spermatophyta</taxon>
        <taxon>Magnoliopsida</taxon>
        <taxon>Liliopsida</taxon>
        <taxon>Asparagales</taxon>
        <taxon>Orchidaceae</taxon>
        <taxon>Orchidoideae</taxon>
        <taxon>Orchideae</taxon>
        <taxon>Orchidinae</taxon>
        <taxon>Platanthera</taxon>
    </lineage>
</organism>
<dbReference type="EMBL" id="JBBWWR010000009">
    <property type="protein sequence ID" value="KAK8961277.1"/>
    <property type="molecule type" value="Genomic_DNA"/>
</dbReference>
<accession>A0ABR2MAT1</accession>
<feature type="region of interest" description="Disordered" evidence="1">
    <location>
        <begin position="58"/>
        <end position="78"/>
    </location>
</feature>
<comment type="caution">
    <text evidence="2">The sequence shown here is derived from an EMBL/GenBank/DDBJ whole genome shotgun (WGS) entry which is preliminary data.</text>
</comment>